<comment type="caution">
    <text evidence="6">The sequence shown here is derived from an EMBL/GenBank/DDBJ whole genome shotgun (WGS) entry which is preliminary data.</text>
</comment>
<dbReference type="Pfam" id="PF01430">
    <property type="entry name" value="HSP33"/>
    <property type="match status" value="1"/>
</dbReference>
<dbReference type="PANTHER" id="PTHR30111">
    <property type="entry name" value="33 KDA CHAPERONIN"/>
    <property type="match status" value="1"/>
</dbReference>
<name>A0A645CAE4_9ZZZZ</name>
<dbReference type="AlphaFoldDB" id="A0A645CAE4"/>
<accession>A0A645CAE4</accession>
<dbReference type="EMBL" id="VSSQ01025638">
    <property type="protein sequence ID" value="MPM73901.1"/>
    <property type="molecule type" value="Genomic_DNA"/>
</dbReference>
<gene>
    <name evidence="6" type="primary">hslO_18</name>
    <name evidence="6" type="ORF">SDC9_120886</name>
</gene>
<dbReference type="InterPro" id="IPR016154">
    <property type="entry name" value="Heat_shock_Hsp33_C"/>
</dbReference>
<evidence type="ECO:0000256" key="5">
    <source>
        <dbReference type="ARBA" id="ARBA00023284"/>
    </source>
</evidence>
<dbReference type="Gene3D" id="3.55.30.10">
    <property type="entry name" value="Hsp33 domain"/>
    <property type="match status" value="1"/>
</dbReference>
<dbReference type="GO" id="GO:0005737">
    <property type="term" value="C:cytoplasm"/>
    <property type="evidence" value="ECO:0007669"/>
    <property type="project" value="InterPro"/>
</dbReference>
<keyword evidence="5" id="KW-0676">Redox-active center</keyword>
<organism evidence="6">
    <name type="scientific">bioreactor metagenome</name>
    <dbReference type="NCBI Taxonomy" id="1076179"/>
    <lineage>
        <taxon>unclassified sequences</taxon>
        <taxon>metagenomes</taxon>
        <taxon>ecological metagenomes</taxon>
    </lineage>
</organism>
<dbReference type="GO" id="GO:0051082">
    <property type="term" value="F:unfolded protein binding"/>
    <property type="evidence" value="ECO:0007669"/>
    <property type="project" value="InterPro"/>
</dbReference>
<evidence type="ECO:0000256" key="1">
    <source>
        <dbReference type="ARBA" id="ARBA00022490"/>
    </source>
</evidence>
<dbReference type="SUPFAM" id="SSF64397">
    <property type="entry name" value="Hsp33 domain"/>
    <property type="match status" value="1"/>
</dbReference>
<dbReference type="InterPro" id="IPR000397">
    <property type="entry name" value="Heat_shock_Hsp33"/>
</dbReference>
<dbReference type="GO" id="GO:0044183">
    <property type="term" value="F:protein folding chaperone"/>
    <property type="evidence" value="ECO:0007669"/>
    <property type="project" value="TreeGrafter"/>
</dbReference>
<dbReference type="InterPro" id="IPR016153">
    <property type="entry name" value="Heat_shock_Hsp33_N"/>
</dbReference>
<evidence type="ECO:0000256" key="4">
    <source>
        <dbReference type="ARBA" id="ARBA00023186"/>
    </source>
</evidence>
<keyword evidence="4" id="KW-0143">Chaperone</keyword>
<evidence type="ECO:0000256" key="2">
    <source>
        <dbReference type="ARBA" id="ARBA00022833"/>
    </source>
</evidence>
<keyword evidence="2" id="KW-0862">Zinc</keyword>
<dbReference type="SUPFAM" id="SSF118352">
    <property type="entry name" value="HSP33 redox switch-like"/>
    <property type="match status" value="1"/>
</dbReference>
<evidence type="ECO:0000313" key="6">
    <source>
        <dbReference type="EMBL" id="MPM73901.1"/>
    </source>
</evidence>
<proteinExistence type="predicted"/>
<dbReference type="PANTHER" id="PTHR30111:SF1">
    <property type="entry name" value="33 KDA CHAPERONIN"/>
    <property type="match status" value="1"/>
</dbReference>
<keyword evidence="1" id="KW-0963">Cytoplasm</keyword>
<dbReference type="Gene3D" id="3.90.1280.10">
    <property type="entry name" value="HSP33 redox switch-like"/>
    <property type="match status" value="1"/>
</dbReference>
<reference evidence="6" key="1">
    <citation type="submission" date="2019-08" db="EMBL/GenBank/DDBJ databases">
        <authorList>
            <person name="Kucharzyk K."/>
            <person name="Murdoch R.W."/>
            <person name="Higgins S."/>
            <person name="Loffler F."/>
        </authorList>
    </citation>
    <scope>NUCLEOTIDE SEQUENCE</scope>
</reference>
<evidence type="ECO:0000256" key="3">
    <source>
        <dbReference type="ARBA" id="ARBA00023157"/>
    </source>
</evidence>
<protein>
    <submittedName>
        <fullName evidence="6">33 kDa chaperonin</fullName>
    </submittedName>
</protein>
<dbReference type="GO" id="GO:0042026">
    <property type="term" value="P:protein refolding"/>
    <property type="evidence" value="ECO:0007669"/>
    <property type="project" value="TreeGrafter"/>
</dbReference>
<sequence length="284" mass="32239">MNNYVINALGYNKRARIFYSETTDLIRQAQGNLQLNQTLEPVYLEFITAMSILSGSLVDNEKLFIKFTGDCSNRQMTGLIDASGNIRGLIKEGFTPAQTKAVFGNRGFITVNRDNGRFSGYTGIVEMSYASVAKNLENYFRKSEQLPTYMRLFLNFDNNRNAVLARGVMLQLLPGETKSIISDFNSVITKNISLFHNPYIRIDVDMWDKLLNSDFDYMSQKPVQYKCDCVKEQYYGIIFSLSPAEIDEIIKNKQTLEAACSSCGKKYCFPYNEIAELFGISVAK</sequence>
<keyword evidence="3" id="KW-1015">Disulfide bond</keyword>